<feature type="transmembrane region" description="Helical" evidence="1">
    <location>
        <begin position="135"/>
        <end position="155"/>
    </location>
</feature>
<dbReference type="EMBL" id="CZQD01000022">
    <property type="protein sequence ID" value="CUS56414.1"/>
    <property type="molecule type" value="Genomic_DNA"/>
</dbReference>
<keyword evidence="1" id="KW-1133">Transmembrane helix</keyword>
<feature type="transmembrane region" description="Helical" evidence="1">
    <location>
        <begin position="214"/>
        <end position="231"/>
    </location>
</feature>
<feature type="transmembrane region" description="Helical" evidence="1">
    <location>
        <begin position="50"/>
        <end position="68"/>
    </location>
</feature>
<keyword evidence="1" id="KW-0812">Transmembrane</keyword>
<accession>A0A160U196</accession>
<dbReference type="InterPro" id="IPR002656">
    <property type="entry name" value="Acyl_transf_3_dom"/>
</dbReference>
<dbReference type="InterPro" id="IPR050879">
    <property type="entry name" value="Acyltransferase_3"/>
</dbReference>
<dbReference type="AlphaFoldDB" id="A0A160U196"/>
<feature type="transmembrane region" description="Helical" evidence="1">
    <location>
        <begin position="283"/>
        <end position="300"/>
    </location>
</feature>
<keyword evidence="1" id="KW-0472">Membrane</keyword>
<sequence>MRLPHLTSLQGGRAIAALMVVFYHLNIFILPKRLYAETGEALHPVANMGYSGVEFFFALSGFLMLYIHRRDFGAPQKAYSYAIKRVSRIYPAYWLVLIPMVLAGALIPAVGLGYMPGLGQLLPNLFLVPMEDTPILQVSWTLQHEMLFYAIFGLAILHRWIGLGILSMWFTACALTVFSQDVLFPADFLFSPYNLIFLFGGLAAVSFQHLGRNAARGLLVGGLLVFLMTGLNDIYRPVEIGFGVRTVLFGASASAIIAALAAMETAGRLSIPRSLRLVGDASYMLYLVHMPMMTAGVPVAKFLHLPEFLPPWIMALLFVIGCTIASVVAHLYLERPLVRYISRKFGAPKNLSGQLSLADALRQAASSRLPVQHGPRTNNP</sequence>
<gene>
    <name evidence="3" type="ORF">MGWOODY_Hyp409</name>
</gene>
<evidence type="ECO:0000313" key="3">
    <source>
        <dbReference type="EMBL" id="CUS56414.1"/>
    </source>
</evidence>
<dbReference type="GO" id="GO:0016747">
    <property type="term" value="F:acyltransferase activity, transferring groups other than amino-acyl groups"/>
    <property type="evidence" value="ECO:0007669"/>
    <property type="project" value="InterPro"/>
</dbReference>
<feature type="transmembrane region" description="Helical" evidence="1">
    <location>
        <begin position="312"/>
        <end position="333"/>
    </location>
</feature>
<dbReference type="GO" id="GO:0000271">
    <property type="term" value="P:polysaccharide biosynthetic process"/>
    <property type="evidence" value="ECO:0007669"/>
    <property type="project" value="TreeGrafter"/>
</dbReference>
<dbReference type="PANTHER" id="PTHR23028">
    <property type="entry name" value="ACETYLTRANSFERASE"/>
    <property type="match status" value="1"/>
</dbReference>
<evidence type="ECO:0000259" key="2">
    <source>
        <dbReference type="Pfam" id="PF01757"/>
    </source>
</evidence>
<feature type="transmembrane region" description="Helical" evidence="1">
    <location>
        <begin position="160"/>
        <end position="178"/>
    </location>
</feature>
<feature type="transmembrane region" description="Helical" evidence="1">
    <location>
        <begin position="12"/>
        <end position="30"/>
    </location>
</feature>
<dbReference type="PANTHER" id="PTHR23028:SF131">
    <property type="entry name" value="BLR2367 PROTEIN"/>
    <property type="match status" value="1"/>
</dbReference>
<dbReference type="Pfam" id="PF01757">
    <property type="entry name" value="Acyl_transf_3"/>
    <property type="match status" value="1"/>
</dbReference>
<evidence type="ECO:0000256" key="1">
    <source>
        <dbReference type="SAM" id="Phobius"/>
    </source>
</evidence>
<feature type="transmembrane region" description="Helical" evidence="1">
    <location>
        <begin position="89"/>
        <end position="115"/>
    </location>
</feature>
<dbReference type="GO" id="GO:0016020">
    <property type="term" value="C:membrane"/>
    <property type="evidence" value="ECO:0007669"/>
    <property type="project" value="TreeGrafter"/>
</dbReference>
<proteinExistence type="predicted"/>
<organism evidence="3">
    <name type="scientific">hydrothermal vent metagenome</name>
    <dbReference type="NCBI Taxonomy" id="652676"/>
    <lineage>
        <taxon>unclassified sequences</taxon>
        <taxon>metagenomes</taxon>
        <taxon>ecological metagenomes</taxon>
    </lineage>
</organism>
<feature type="domain" description="Acyltransferase 3" evidence="2">
    <location>
        <begin position="8"/>
        <end position="328"/>
    </location>
</feature>
<feature type="transmembrane region" description="Helical" evidence="1">
    <location>
        <begin position="190"/>
        <end position="207"/>
    </location>
</feature>
<reference evidence="3" key="1">
    <citation type="submission" date="2015-10" db="EMBL/GenBank/DDBJ databases">
        <authorList>
            <person name="Gilbert D.G."/>
        </authorList>
    </citation>
    <scope>NUCLEOTIDE SEQUENCE</scope>
</reference>
<feature type="transmembrane region" description="Helical" evidence="1">
    <location>
        <begin position="243"/>
        <end position="262"/>
    </location>
</feature>
<protein>
    <submittedName>
        <fullName evidence="3">Exopolysaccharide production protein ExoZ</fullName>
    </submittedName>
</protein>
<name>A0A160U196_9ZZZZ</name>